<sequence length="463" mass="55665">MISKIFYKKRIIFFLFLLLFLTNLDEKFTLEETEQIRLVRDASYVMQYKNNFFLSVLFYVKRIEICLYNFLLKRLNLNHFFVSSKVIYGLYDDENYSKFSNFCYSKGTSNGTLILSNLFIPNSKLLILNKTDNEIYYYGNNKKGKKCQDLEKEALFIHPFNDVPPEFLTSSYFIYEKDIDQELTEKNLNFILLNCGNKIKNAFKIEFRNNINFLRNHFSCEEQGLIEIYMLLMVILIVLSLIYFRKREKLTEINSSLKESIHCASLFFFFSNLFYFVHLISYAFNGTGFSILKVLSQIYESIFDCFIITIIYYILNRNNDRNKKFEETFRLSFIYSLLKFIYILFEIQNHQDLNLYSTLHSIIAFPFVVNRIIIAILIYKSGNKLLKEKTNMNENFFILFDTILYNLWILSIPVHYFFMKNFSMHFTHLFIHFINLFILIYLVYNLSQKKYEILDSKHPYLDL</sequence>
<dbReference type="VEuPathDB" id="PlasmoDB:PRELSG_0517300"/>
<organism evidence="3 4">
    <name type="scientific">Plasmodium relictum</name>
    <dbReference type="NCBI Taxonomy" id="85471"/>
    <lineage>
        <taxon>Eukaryota</taxon>
        <taxon>Sar</taxon>
        <taxon>Alveolata</taxon>
        <taxon>Apicomplexa</taxon>
        <taxon>Aconoidasida</taxon>
        <taxon>Haemosporida</taxon>
        <taxon>Plasmodiidae</taxon>
        <taxon>Plasmodium</taxon>
        <taxon>Plasmodium (Haemamoeba)</taxon>
    </lineage>
</organism>
<keyword evidence="1" id="KW-0472">Membrane</keyword>
<evidence type="ECO:0000256" key="2">
    <source>
        <dbReference type="SAM" id="SignalP"/>
    </source>
</evidence>
<feature type="transmembrane region" description="Helical" evidence="1">
    <location>
        <begin position="398"/>
        <end position="418"/>
    </location>
</feature>
<dbReference type="RefSeq" id="XP_028532024.1">
    <property type="nucleotide sequence ID" value="XM_028675435.1"/>
</dbReference>
<feature type="transmembrane region" description="Helical" evidence="1">
    <location>
        <begin position="424"/>
        <end position="444"/>
    </location>
</feature>
<dbReference type="OMA" id="AYKIEFR"/>
<keyword evidence="2" id="KW-0732">Signal</keyword>
<keyword evidence="1" id="KW-0812">Transmembrane</keyword>
<feature type="transmembrane region" description="Helical" evidence="1">
    <location>
        <begin position="296"/>
        <end position="315"/>
    </location>
</feature>
<accession>A0A1J1H388</accession>
<dbReference type="GeneID" id="39735116"/>
<feature type="signal peptide" evidence="2">
    <location>
        <begin position="1"/>
        <end position="26"/>
    </location>
</feature>
<keyword evidence="3" id="KW-0675">Receptor</keyword>
<gene>
    <name evidence="3" type="primary">SR12</name>
    <name evidence="3" type="ORF">PRELSG_0517300</name>
</gene>
<feature type="chain" id="PRO_5013131278" evidence="2">
    <location>
        <begin position="27"/>
        <end position="463"/>
    </location>
</feature>
<dbReference type="KEGG" id="prel:PRELSG_0517300"/>
<name>A0A1J1H388_PLARL</name>
<keyword evidence="4" id="KW-1185">Reference proteome</keyword>
<dbReference type="InterPro" id="IPR047831">
    <property type="entry name" value="GPR180/TMEM145"/>
</dbReference>
<feature type="transmembrane region" description="Helical" evidence="1">
    <location>
        <begin position="265"/>
        <end position="284"/>
    </location>
</feature>
<feature type="transmembrane region" description="Helical" evidence="1">
    <location>
        <begin position="357"/>
        <end position="378"/>
    </location>
</feature>
<dbReference type="EMBL" id="LN835300">
    <property type="protein sequence ID" value="CRG99015.1"/>
    <property type="molecule type" value="Genomic_DNA"/>
</dbReference>
<evidence type="ECO:0000313" key="4">
    <source>
        <dbReference type="Proteomes" id="UP000220158"/>
    </source>
</evidence>
<reference evidence="3 4" key="1">
    <citation type="submission" date="2015-04" db="EMBL/GenBank/DDBJ databases">
        <authorList>
            <consortium name="Pathogen Informatics"/>
        </authorList>
    </citation>
    <scope>NUCLEOTIDE SEQUENCE [LARGE SCALE GENOMIC DNA]</scope>
    <source>
        <strain evidence="3 4">SGS1</strain>
    </source>
</reference>
<dbReference type="PANTHER" id="PTHR23252:SF24">
    <property type="entry name" value="TRANSMEMBRANE PROTEIN 145"/>
    <property type="match status" value="1"/>
</dbReference>
<dbReference type="Proteomes" id="UP000220158">
    <property type="component" value="Chromosome 5"/>
</dbReference>
<feature type="transmembrane region" description="Helical" evidence="1">
    <location>
        <begin position="327"/>
        <end position="345"/>
    </location>
</feature>
<evidence type="ECO:0000313" key="3">
    <source>
        <dbReference type="EMBL" id="CRG99015.1"/>
    </source>
</evidence>
<dbReference type="PANTHER" id="PTHR23252">
    <property type="entry name" value="INTIMAL THICKNESS RECEPTOR-RELATED"/>
    <property type="match status" value="1"/>
</dbReference>
<keyword evidence="1" id="KW-1133">Transmembrane helix</keyword>
<dbReference type="AlphaFoldDB" id="A0A1J1H388"/>
<evidence type="ECO:0000256" key="1">
    <source>
        <dbReference type="SAM" id="Phobius"/>
    </source>
</evidence>
<feature type="transmembrane region" description="Helical" evidence="1">
    <location>
        <begin position="224"/>
        <end position="244"/>
    </location>
</feature>
<protein>
    <submittedName>
        <fullName evidence="3">Serpentine receptor, putative</fullName>
    </submittedName>
</protein>
<proteinExistence type="predicted"/>
<dbReference type="OrthoDB" id="9975959at2759"/>